<feature type="region of interest" description="Disordered" evidence="11">
    <location>
        <begin position="407"/>
        <end position="447"/>
    </location>
</feature>
<keyword evidence="8 10" id="KW-0663">Pyridoxal phosphate</keyword>
<sequence>MTEIQERLDELKELGLFRRMRLVSGPQGPRVVLDGKPVLLLCSNNYLGLADHPRVREAAADAAMRWGVGAGASRLVSGTMTVHRRLEESLAMFKGTESALLFGSGYLANLGVVSALGGPGTTIFSDELNHASLIDGCRLARGETFVYGHCDLDHLEWGLQQAVRDGDGRRGRARPPLIVTDSVFSMDGDVAPLEGIVELAEHYGARVVVDEAHGTGCMGPDGRGAIAEAGLEGQIDVVIGTLGKALGSYGAFAACDGEMAAYLTNTARSLIFSTAPPPPAVAGAMAALDLLFEQPRRVERLQCNAAVLRDELAREGFEVAGSTTQIIPLIVGEADVAMRVCEAALERGVFAQAIRPPTVPDGTSRLRLAVMASHTKDELREAARVLGKAALAAGWRPSAGVPIAAAQTRAPHDAADGRDAHPPANDAPPPRAGGVFDQQADSVARAA</sequence>
<dbReference type="CDD" id="cd06454">
    <property type="entry name" value="KBL_like"/>
    <property type="match status" value="1"/>
</dbReference>
<dbReference type="InterPro" id="IPR004839">
    <property type="entry name" value="Aminotransferase_I/II_large"/>
</dbReference>
<protein>
    <recommendedName>
        <fullName evidence="10">8-amino-7-ketopelargonate synthase</fullName>
        <ecNumber evidence="10">2.3.1.47</ecNumber>
    </recommendedName>
</protein>
<feature type="domain" description="Aminotransferase class I/classII large" evidence="12">
    <location>
        <begin position="37"/>
        <end position="386"/>
    </location>
</feature>
<comment type="function">
    <text evidence="2 10">Catalyzes the decarboxylative condensation of pimeloyl-[acyl-carrier protein] and L-alanine to produce 8-amino-7-oxononanoate (AON), [acyl-carrier protein], and carbon dioxide.</text>
</comment>
<keyword evidence="6 10" id="KW-0808">Transferase</keyword>
<evidence type="ECO:0000256" key="10">
    <source>
        <dbReference type="RuleBase" id="RU003693"/>
    </source>
</evidence>
<dbReference type="InterPro" id="IPR015421">
    <property type="entry name" value="PyrdxlP-dep_Trfase_major"/>
</dbReference>
<evidence type="ECO:0000313" key="13">
    <source>
        <dbReference type="EMBL" id="UUY03595.1"/>
    </source>
</evidence>
<evidence type="ECO:0000259" key="12">
    <source>
        <dbReference type="Pfam" id="PF00155"/>
    </source>
</evidence>
<keyword evidence="14" id="KW-1185">Reference proteome</keyword>
<dbReference type="GO" id="GO:0008710">
    <property type="term" value="F:8-amino-7-oxononanoate synthase activity"/>
    <property type="evidence" value="ECO:0007669"/>
    <property type="project" value="UniProtKB-EC"/>
</dbReference>
<evidence type="ECO:0000313" key="14">
    <source>
        <dbReference type="Proteomes" id="UP001058860"/>
    </source>
</evidence>
<evidence type="ECO:0000256" key="8">
    <source>
        <dbReference type="ARBA" id="ARBA00022898"/>
    </source>
</evidence>
<evidence type="ECO:0000256" key="2">
    <source>
        <dbReference type="ARBA" id="ARBA00002513"/>
    </source>
</evidence>
<dbReference type="Gene3D" id="3.90.1150.10">
    <property type="entry name" value="Aspartate Aminotransferase, domain 1"/>
    <property type="match status" value="1"/>
</dbReference>
<dbReference type="EC" id="2.3.1.47" evidence="10"/>
<dbReference type="InterPro" id="IPR004723">
    <property type="entry name" value="AONS_Archaea/Proteobacteria"/>
</dbReference>
<keyword evidence="7" id="KW-0093">Biotin biosynthesis</keyword>
<dbReference type="EMBL" id="CP088295">
    <property type="protein sequence ID" value="UUY03595.1"/>
    <property type="molecule type" value="Genomic_DNA"/>
</dbReference>
<evidence type="ECO:0000256" key="6">
    <source>
        <dbReference type="ARBA" id="ARBA00022679"/>
    </source>
</evidence>
<evidence type="ECO:0000256" key="11">
    <source>
        <dbReference type="SAM" id="MobiDB-lite"/>
    </source>
</evidence>
<dbReference type="InterPro" id="IPR001917">
    <property type="entry name" value="Aminotrans_II_pyridoxalP_BS"/>
</dbReference>
<gene>
    <name evidence="13" type="primary">bioF</name>
    <name evidence="13" type="ORF">LRS13_23480</name>
</gene>
<keyword evidence="13" id="KW-0012">Acyltransferase</keyword>
<feature type="compositionally biased region" description="Basic and acidic residues" evidence="11">
    <location>
        <begin position="410"/>
        <end position="421"/>
    </location>
</feature>
<dbReference type="PANTHER" id="PTHR13693">
    <property type="entry name" value="CLASS II AMINOTRANSFERASE/8-AMINO-7-OXONONANOATE SYNTHASE"/>
    <property type="match status" value="1"/>
</dbReference>
<comment type="catalytic activity">
    <reaction evidence="9 10">
        <text>6-carboxyhexanoyl-[ACP] + L-alanine + H(+) = (8S)-8-amino-7-oxononanoate + holo-[ACP] + CO2</text>
        <dbReference type="Rhea" id="RHEA:42288"/>
        <dbReference type="Rhea" id="RHEA-COMP:9685"/>
        <dbReference type="Rhea" id="RHEA-COMP:9955"/>
        <dbReference type="ChEBI" id="CHEBI:15378"/>
        <dbReference type="ChEBI" id="CHEBI:16526"/>
        <dbReference type="ChEBI" id="CHEBI:57972"/>
        <dbReference type="ChEBI" id="CHEBI:64479"/>
        <dbReference type="ChEBI" id="CHEBI:78846"/>
        <dbReference type="ChEBI" id="CHEBI:149468"/>
        <dbReference type="EC" id="2.3.1.47"/>
    </reaction>
</comment>
<evidence type="ECO:0000256" key="9">
    <source>
        <dbReference type="ARBA" id="ARBA00047715"/>
    </source>
</evidence>
<dbReference type="SUPFAM" id="SSF53383">
    <property type="entry name" value="PLP-dependent transferases"/>
    <property type="match status" value="1"/>
</dbReference>
<comment type="subunit">
    <text evidence="5 10">Homodimer.</text>
</comment>
<dbReference type="Gene3D" id="3.40.640.10">
    <property type="entry name" value="Type I PLP-dependent aspartate aminotransferase-like (Major domain)"/>
    <property type="match status" value="1"/>
</dbReference>
<dbReference type="RefSeq" id="WP_353864097.1">
    <property type="nucleotide sequence ID" value="NZ_CP088295.1"/>
</dbReference>
<dbReference type="NCBIfam" id="TIGR00858">
    <property type="entry name" value="bioF"/>
    <property type="match status" value="1"/>
</dbReference>
<accession>A0ABY5PGF4</accession>
<comment type="pathway">
    <text evidence="3 10">Cofactor biosynthesis; biotin biosynthesis.</text>
</comment>
<dbReference type="Proteomes" id="UP001058860">
    <property type="component" value="Chromosome"/>
</dbReference>
<reference evidence="14" key="1">
    <citation type="submission" date="2021-11" db="EMBL/GenBank/DDBJ databases">
        <title>Cultivation dependent microbiological survey of springs from the worlds oldest radium mine currently devoted to the extraction of radon-saturated water.</title>
        <authorList>
            <person name="Kapinusova G."/>
            <person name="Smrhova T."/>
            <person name="Strejcek M."/>
            <person name="Suman J."/>
            <person name="Jani K."/>
            <person name="Pajer P."/>
            <person name="Uhlik O."/>
        </authorList>
    </citation>
    <scope>NUCLEOTIDE SEQUENCE [LARGE SCALE GENOMIC DNA]</scope>
    <source>
        <strain evidence="14">J379</strain>
    </source>
</reference>
<name>A0ABY5PGF4_9ACTN</name>
<comment type="similarity">
    <text evidence="4 10">Belongs to the class-II pyridoxal-phosphate-dependent aminotransferase family. BioF subfamily.</text>
</comment>
<dbReference type="InterPro" id="IPR015422">
    <property type="entry name" value="PyrdxlP-dep_Trfase_small"/>
</dbReference>
<evidence type="ECO:0000256" key="3">
    <source>
        <dbReference type="ARBA" id="ARBA00004746"/>
    </source>
</evidence>
<proteinExistence type="inferred from homology"/>
<evidence type="ECO:0000256" key="1">
    <source>
        <dbReference type="ARBA" id="ARBA00001933"/>
    </source>
</evidence>
<dbReference type="PANTHER" id="PTHR13693:SF100">
    <property type="entry name" value="8-AMINO-7-OXONONANOATE SYNTHASE"/>
    <property type="match status" value="1"/>
</dbReference>
<dbReference type="InterPro" id="IPR015424">
    <property type="entry name" value="PyrdxlP-dep_Trfase"/>
</dbReference>
<dbReference type="Pfam" id="PF00155">
    <property type="entry name" value="Aminotran_1_2"/>
    <property type="match status" value="1"/>
</dbReference>
<evidence type="ECO:0000256" key="7">
    <source>
        <dbReference type="ARBA" id="ARBA00022756"/>
    </source>
</evidence>
<dbReference type="InterPro" id="IPR050087">
    <property type="entry name" value="AON_synthase_class-II"/>
</dbReference>
<evidence type="ECO:0000256" key="4">
    <source>
        <dbReference type="ARBA" id="ARBA00010008"/>
    </source>
</evidence>
<evidence type="ECO:0000256" key="5">
    <source>
        <dbReference type="ARBA" id="ARBA00011738"/>
    </source>
</evidence>
<organism evidence="13 14">
    <name type="scientific">Svornostia abyssi</name>
    <dbReference type="NCBI Taxonomy" id="2898438"/>
    <lineage>
        <taxon>Bacteria</taxon>
        <taxon>Bacillati</taxon>
        <taxon>Actinomycetota</taxon>
        <taxon>Thermoleophilia</taxon>
        <taxon>Solirubrobacterales</taxon>
        <taxon>Baekduiaceae</taxon>
        <taxon>Svornostia</taxon>
    </lineage>
</organism>
<comment type="cofactor">
    <cofactor evidence="1 10">
        <name>pyridoxal 5'-phosphate</name>
        <dbReference type="ChEBI" id="CHEBI:597326"/>
    </cofactor>
</comment>
<dbReference type="PROSITE" id="PS00599">
    <property type="entry name" value="AA_TRANSFER_CLASS_2"/>
    <property type="match status" value="1"/>
</dbReference>